<evidence type="ECO:0000313" key="2">
    <source>
        <dbReference type="EMBL" id="OQR88777.1"/>
    </source>
</evidence>
<name>A0A1V9YSX4_9STRA</name>
<feature type="region of interest" description="Disordered" evidence="1">
    <location>
        <begin position="74"/>
        <end position="110"/>
    </location>
</feature>
<dbReference type="Proteomes" id="UP000243217">
    <property type="component" value="Unassembled WGS sequence"/>
</dbReference>
<sequence>MPRKGPAKSTRREERASEKEATNKQRLKEEAKKERAAQAVREYRCNAEIPQSKGQQRDLRRGLNEEGLVYERYGESPSQLGKRGEILEKSSGGRMEPRGFECWGDDQPWE</sequence>
<keyword evidence="3" id="KW-1185">Reference proteome</keyword>
<evidence type="ECO:0000313" key="3">
    <source>
        <dbReference type="Proteomes" id="UP000243217"/>
    </source>
</evidence>
<proteinExistence type="predicted"/>
<feature type="compositionally biased region" description="Basic and acidic residues" evidence="1">
    <location>
        <begin position="10"/>
        <end position="37"/>
    </location>
</feature>
<evidence type="ECO:0000256" key="1">
    <source>
        <dbReference type="SAM" id="MobiDB-lite"/>
    </source>
</evidence>
<dbReference type="OrthoDB" id="78154at2759"/>
<reference evidence="2 3" key="1">
    <citation type="journal article" date="2014" name="Genome Biol. Evol.">
        <title>The secreted proteins of Achlya hypogyna and Thraustotheca clavata identify the ancestral oomycete secretome and reveal gene acquisitions by horizontal gene transfer.</title>
        <authorList>
            <person name="Misner I."/>
            <person name="Blouin N."/>
            <person name="Leonard G."/>
            <person name="Richards T.A."/>
            <person name="Lane C.E."/>
        </authorList>
    </citation>
    <scope>NUCLEOTIDE SEQUENCE [LARGE SCALE GENOMIC DNA]</scope>
    <source>
        <strain evidence="2 3">ATCC 34112</strain>
    </source>
</reference>
<organism evidence="2 3">
    <name type="scientific">Thraustotheca clavata</name>
    <dbReference type="NCBI Taxonomy" id="74557"/>
    <lineage>
        <taxon>Eukaryota</taxon>
        <taxon>Sar</taxon>
        <taxon>Stramenopiles</taxon>
        <taxon>Oomycota</taxon>
        <taxon>Saprolegniomycetes</taxon>
        <taxon>Saprolegniales</taxon>
        <taxon>Achlyaceae</taxon>
        <taxon>Thraustotheca</taxon>
    </lineage>
</organism>
<feature type="region of interest" description="Disordered" evidence="1">
    <location>
        <begin position="1"/>
        <end position="37"/>
    </location>
</feature>
<dbReference type="EMBL" id="JNBS01003019">
    <property type="protein sequence ID" value="OQR88777.1"/>
    <property type="molecule type" value="Genomic_DNA"/>
</dbReference>
<comment type="caution">
    <text evidence="2">The sequence shown here is derived from an EMBL/GenBank/DDBJ whole genome shotgun (WGS) entry which is preliminary data.</text>
</comment>
<gene>
    <name evidence="2" type="ORF">THRCLA_22797</name>
</gene>
<protein>
    <submittedName>
        <fullName evidence="2">Uncharacterized protein</fullName>
    </submittedName>
</protein>
<accession>A0A1V9YSX4</accession>
<dbReference type="AlphaFoldDB" id="A0A1V9YSX4"/>